<keyword evidence="2" id="KW-1185">Reference proteome</keyword>
<reference evidence="1 2" key="1">
    <citation type="submission" date="2019-06" db="EMBL/GenBank/DDBJ databases">
        <authorList>
            <person name="Jiang L."/>
        </authorList>
    </citation>
    <scope>NUCLEOTIDE SEQUENCE [LARGE SCALE GENOMIC DNA]</scope>
    <source>
        <strain evidence="1 2">YIM 48858</strain>
    </source>
</reference>
<evidence type="ECO:0000313" key="1">
    <source>
        <dbReference type="EMBL" id="TNC71771.1"/>
    </source>
</evidence>
<protein>
    <submittedName>
        <fullName evidence="1">Uncharacterized protein</fullName>
    </submittedName>
</protein>
<dbReference type="AlphaFoldDB" id="A0A5C4NAA0"/>
<evidence type="ECO:0000313" key="2">
    <source>
        <dbReference type="Proteomes" id="UP000305709"/>
    </source>
</evidence>
<accession>A0A5C4NAA0</accession>
<dbReference type="OrthoDB" id="9793626at2"/>
<gene>
    <name evidence="1" type="ORF">FHG71_10105</name>
</gene>
<dbReference type="Proteomes" id="UP000305709">
    <property type="component" value="Unassembled WGS sequence"/>
</dbReference>
<proteinExistence type="predicted"/>
<organism evidence="1 2">
    <name type="scientific">Rubellimicrobium roseum</name>
    <dbReference type="NCBI Taxonomy" id="687525"/>
    <lineage>
        <taxon>Bacteria</taxon>
        <taxon>Pseudomonadati</taxon>
        <taxon>Pseudomonadota</taxon>
        <taxon>Alphaproteobacteria</taxon>
        <taxon>Rhodobacterales</taxon>
        <taxon>Roseobacteraceae</taxon>
        <taxon>Rubellimicrobium</taxon>
    </lineage>
</organism>
<name>A0A5C4NAA0_9RHOB</name>
<comment type="caution">
    <text evidence="1">The sequence shown here is derived from an EMBL/GenBank/DDBJ whole genome shotgun (WGS) entry which is preliminary data.</text>
</comment>
<sequence length="70" mass="7566">MRKAVLDLFATDPPPLDQPRLAFPNVIVSPGIAGLTAGTRERLVVRPVQNALDFLAGRFASALIVNRDLL</sequence>
<dbReference type="RefSeq" id="WP_139081520.1">
    <property type="nucleotide sequence ID" value="NZ_VDFV01000011.1"/>
</dbReference>
<dbReference type="Gene3D" id="3.40.50.720">
    <property type="entry name" value="NAD(P)-binding Rossmann-like Domain"/>
    <property type="match status" value="2"/>
</dbReference>
<dbReference type="EMBL" id="VDFV01000011">
    <property type="protein sequence ID" value="TNC71771.1"/>
    <property type="molecule type" value="Genomic_DNA"/>
</dbReference>